<feature type="domain" description="HTH araC/xylS-type" evidence="4">
    <location>
        <begin position="199"/>
        <end position="297"/>
    </location>
</feature>
<evidence type="ECO:0000313" key="5">
    <source>
        <dbReference type="EMBL" id="MFC6644458.1"/>
    </source>
</evidence>
<dbReference type="InterPro" id="IPR011051">
    <property type="entry name" value="RmlC_Cupin_sf"/>
</dbReference>
<dbReference type="PANTHER" id="PTHR43280:SF27">
    <property type="entry name" value="TRANSCRIPTIONAL REGULATOR MTLR"/>
    <property type="match status" value="1"/>
</dbReference>
<dbReference type="SUPFAM" id="SSF46689">
    <property type="entry name" value="Homeodomain-like"/>
    <property type="match status" value="2"/>
</dbReference>
<keyword evidence="2" id="KW-0238">DNA-binding</keyword>
<evidence type="ECO:0000256" key="2">
    <source>
        <dbReference type="ARBA" id="ARBA00023125"/>
    </source>
</evidence>
<dbReference type="PROSITE" id="PS00041">
    <property type="entry name" value="HTH_ARAC_FAMILY_1"/>
    <property type="match status" value="1"/>
</dbReference>
<dbReference type="InterPro" id="IPR020449">
    <property type="entry name" value="Tscrpt_reg_AraC-type_HTH"/>
</dbReference>
<reference evidence="6" key="1">
    <citation type="journal article" date="2019" name="Int. J. Syst. Evol. Microbiol.">
        <title>The Global Catalogue of Microorganisms (GCM) 10K type strain sequencing project: providing services to taxonomists for standard genome sequencing and annotation.</title>
        <authorList>
            <consortium name="The Broad Institute Genomics Platform"/>
            <consortium name="The Broad Institute Genome Sequencing Center for Infectious Disease"/>
            <person name="Wu L."/>
            <person name="Ma J."/>
        </authorList>
    </citation>
    <scope>NUCLEOTIDE SEQUENCE [LARGE SCALE GENOMIC DNA]</scope>
    <source>
        <strain evidence="6">CGMCC 1.16026</strain>
    </source>
</reference>
<name>A0ABW1Z6G5_9BACT</name>
<protein>
    <submittedName>
        <fullName evidence="5">AraC family transcriptional regulator</fullName>
    </submittedName>
</protein>
<comment type="caution">
    <text evidence="5">The sequence shown here is derived from an EMBL/GenBank/DDBJ whole genome shotgun (WGS) entry which is preliminary data.</text>
</comment>
<evidence type="ECO:0000256" key="1">
    <source>
        <dbReference type="ARBA" id="ARBA00023015"/>
    </source>
</evidence>
<dbReference type="Pfam" id="PF02311">
    <property type="entry name" value="AraC_binding"/>
    <property type="match status" value="1"/>
</dbReference>
<dbReference type="InterPro" id="IPR018062">
    <property type="entry name" value="HTH_AraC-typ_CS"/>
</dbReference>
<dbReference type="Gene3D" id="1.10.10.60">
    <property type="entry name" value="Homeodomain-like"/>
    <property type="match status" value="1"/>
</dbReference>
<dbReference type="InterPro" id="IPR018060">
    <property type="entry name" value="HTH_AraC"/>
</dbReference>
<dbReference type="EMBL" id="JBHSWI010000001">
    <property type="protein sequence ID" value="MFC6644458.1"/>
    <property type="molecule type" value="Genomic_DNA"/>
</dbReference>
<keyword evidence="3" id="KW-0804">Transcription</keyword>
<evidence type="ECO:0000256" key="3">
    <source>
        <dbReference type="ARBA" id="ARBA00023163"/>
    </source>
</evidence>
<organism evidence="5 6">
    <name type="scientific">Granulicella cerasi</name>
    <dbReference type="NCBI Taxonomy" id="741063"/>
    <lineage>
        <taxon>Bacteria</taxon>
        <taxon>Pseudomonadati</taxon>
        <taxon>Acidobacteriota</taxon>
        <taxon>Terriglobia</taxon>
        <taxon>Terriglobales</taxon>
        <taxon>Acidobacteriaceae</taxon>
        <taxon>Granulicella</taxon>
    </lineage>
</organism>
<dbReference type="SMART" id="SM00342">
    <property type="entry name" value="HTH_ARAC"/>
    <property type="match status" value="1"/>
</dbReference>
<dbReference type="Proteomes" id="UP001596391">
    <property type="component" value="Unassembled WGS sequence"/>
</dbReference>
<dbReference type="PANTHER" id="PTHR43280">
    <property type="entry name" value="ARAC-FAMILY TRANSCRIPTIONAL REGULATOR"/>
    <property type="match status" value="1"/>
</dbReference>
<dbReference type="Pfam" id="PF12833">
    <property type="entry name" value="HTH_18"/>
    <property type="match status" value="1"/>
</dbReference>
<sequence length="304" mass="34047">MSKGTSSITAMRLTGQPSSREVVLLGAESALKWHQHDYPSPLARWNHHPEFEIHMIAQGEGRVLVGDYLGDYSSGHLAIIGSNLPHHWISSETTKQIDRDTVLQFDGELLLHTLEALPDAAELRSLLDRASRGLEFHGESRRLAAKELMAIGSTQGLERLSHFLRLLSLLANAPARDCAVLASEWFAPHLDAATLPIVDRVLQYITRHLDGELRMVDAAQLVGMTGPTFSRFFKRSLGRGFNETVCTMRLVNACRLLRETTVPISTICYEVGFQNLSNFNRCFQREVGSTPSGYRKKPKRWASR</sequence>
<dbReference type="RefSeq" id="WP_263372395.1">
    <property type="nucleotide sequence ID" value="NZ_JAGSYD010000005.1"/>
</dbReference>
<keyword evidence="1" id="KW-0805">Transcription regulation</keyword>
<dbReference type="PROSITE" id="PS01124">
    <property type="entry name" value="HTH_ARAC_FAMILY_2"/>
    <property type="match status" value="1"/>
</dbReference>
<accession>A0ABW1Z6G5</accession>
<keyword evidence="6" id="KW-1185">Reference proteome</keyword>
<evidence type="ECO:0000313" key="6">
    <source>
        <dbReference type="Proteomes" id="UP001596391"/>
    </source>
</evidence>
<dbReference type="SUPFAM" id="SSF51182">
    <property type="entry name" value="RmlC-like cupins"/>
    <property type="match status" value="1"/>
</dbReference>
<dbReference type="InterPro" id="IPR009057">
    <property type="entry name" value="Homeodomain-like_sf"/>
</dbReference>
<dbReference type="PRINTS" id="PR00032">
    <property type="entry name" value="HTHARAC"/>
</dbReference>
<proteinExistence type="predicted"/>
<dbReference type="InterPro" id="IPR003313">
    <property type="entry name" value="AraC-bd"/>
</dbReference>
<evidence type="ECO:0000259" key="4">
    <source>
        <dbReference type="PROSITE" id="PS01124"/>
    </source>
</evidence>
<gene>
    <name evidence="5" type="ORF">ACFQBQ_02405</name>
</gene>